<dbReference type="InterPro" id="IPR052021">
    <property type="entry name" value="Type-I_RS_S_subunit"/>
</dbReference>
<proteinExistence type="inferred from homology"/>
<accession>A0A5M8P1U0</accession>
<feature type="domain" description="Type I restriction modification DNA specificity" evidence="4">
    <location>
        <begin position="68"/>
        <end position="174"/>
    </location>
</feature>
<keyword evidence="2" id="KW-0680">Restriction system</keyword>
<dbReference type="Gene3D" id="3.90.220.20">
    <property type="entry name" value="DNA methylase specificity domains"/>
    <property type="match status" value="2"/>
</dbReference>
<dbReference type="AlphaFoldDB" id="A0A5M8P1U0"/>
<name>A0A5M8P1U0_9BACT</name>
<evidence type="ECO:0000256" key="1">
    <source>
        <dbReference type="ARBA" id="ARBA00010923"/>
    </source>
</evidence>
<evidence type="ECO:0000313" key="6">
    <source>
        <dbReference type="Proteomes" id="UP000324575"/>
    </source>
</evidence>
<dbReference type="GO" id="GO:0003677">
    <property type="term" value="F:DNA binding"/>
    <property type="evidence" value="ECO:0007669"/>
    <property type="project" value="UniProtKB-KW"/>
</dbReference>
<evidence type="ECO:0000259" key="4">
    <source>
        <dbReference type="Pfam" id="PF01420"/>
    </source>
</evidence>
<evidence type="ECO:0000313" key="5">
    <source>
        <dbReference type="EMBL" id="KAA6302391.1"/>
    </source>
</evidence>
<dbReference type="PANTHER" id="PTHR30408:SF12">
    <property type="entry name" value="TYPE I RESTRICTION ENZYME MJAVIII SPECIFICITY SUBUNIT"/>
    <property type="match status" value="1"/>
</dbReference>
<comment type="similarity">
    <text evidence="1">Belongs to the type-I restriction system S methylase family.</text>
</comment>
<organism evidence="5 6">
    <name type="scientific">Candidatus Ordinivivax streblomastigis</name>
    <dbReference type="NCBI Taxonomy" id="2540710"/>
    <lineage>
        <taxon>Bacteria</taxon>
        <taxon>Pseudomonadati</taxon>
        <taxon>Bacteroidota</taxon>
        <taxon>Bacteroidia</taxon>
        <taxon>Bacteroidales</taxon>
        <taxon>Candidatus Ordinivivax</taxon>
    </lineage>
</organism>
<dbReference type="EMBL" id="SNRX01000008">
    <property type="protein sequence ID" value="KAA6302391.1"/>
    <property type="molecule type" value="Genomic_DNA"/>
</dbReference>
<dbReference type="Proteomes" id="UP000324575">
    <property type="component" value="Unassembled WGS sequence"/>
</dbReference>
<dbReference type="InterPro" id="IPR044946">
    <property type="entry name" value="Restrct_endonuc_typeI_TRD_sf"/>
</dbReference>
<gene>
    <name evidence="5" type="ORF">EZS26_001504</name>
</gene>
<dbReference type="InterPro" id="IPR000055">
    <property type="entry name" value="Restrct_endonuc_typeI_TRD"/>
</dbReference>
<dbReference type="PANTHER" id="PTHR30408">
    <property type="entry name" value="TYPE-1 RESTRICTION ENZYME ECOKI SPECIFICITY PROTEIN"/>
    <property type="match status" value="1"/>
</dbReference>
<protein>
    <recommendedName>
        <fullName evidence="4">Type I restriction modification DNA specificity domain-containing protein</fullName>
    </recommendedName>
</protein>
<dbReference type="SUPFAM" id="SSF116734">
    <property type="entry name" value="DNA methylase specificity domain"/>
    <property type="match status" value="2"/>
</dbReference>
<dbReference type="Pfam" id="PF01420">
    <property type="entry name" value="Methylase_S"/>
    <property type="match status" value="1"/>
</dbReference>
<keyword evidence="3" id="KW-0238">DNA-binding</keyword>
<evidence type="ECO:0000256" key="2">
    <source>
        <dbReference type="ARBA" id="ARBA00022747"/>
    </source>
</evidence>
<dbReference type="GO" id="GO:0009307">
    <property type="term" value="P:DNA restriction-modification system"/>
    <property type="evidence" value="ECO:0007669"/>
    <property type="project" value="UniProtKB-KW"/>
</dbReference>
<evidence type="ECO:0000256" key="3">
    <source>
        <dbReference type="ARBA" id="ARBA00023125"/>
    </source>
</evidence>
<reference evidence="5 6" key="1">
    <citation type="submission" date="2019-03" db="EMBL/GenBank/DDBJ databases">
        <title>Single cell metagenomics reveals metabolic interactions within the superorganism composed of flagellate Streblomastix strix and complex community of Bacteroidetes bacteria on its surface.</title>
        <authorList>
            <person name="Treitli S.C."/>
            <person name="Kolisko M."/>
            <person name="Husnik F."/>
            <person name="Keeling P."/>
            <person name="Hampl V."/>
        </authorList>
    </citation>
    <scope>NUCLEOTIDE SEQUENCE [LARGE SCALE GENOMIC DNA]</scope>
    <source>
        <strain evidence="5">St1</strain>
    </source>
</reference>
<comment type="caution">
    <text evidence="5">The sequence shown here is derived from an EMBL/GenBank/DDBJ whole genome shotgun (WGS) entry which is preliminary data.</text>
</comment>
<sequence>MPSNYKRLGEYIREVNIRNRKLEAYHLIGLSIQKEFIPSIANTIGTDMSTYRVIKRSQFAYCPVTSRNGEKITVALFDKFDEAIISQAYTVFEIIDTEILSPEYLMMWFRRPEFDRYARFQSHGSVREMFDWNEMCEVELPIPSIDKQKEIVAEYNIIQNRITLNNQLIQKLEETAQTIYKQWFMDNIDKENLPEGWTVEKLGKIVNSTLGGDWGKDSIIANYDQEVLCVRGTDIPIASNGQAGNMPIRFIIKKNLQNRQLNNFDIVIEISGGSPTQSTGRSLFVTEEYLKYMKKNVICSNFCRVIKSENNYPEYLYHTIKYLYRAGVLFTYENSSNGVKNLALDDLFREEKIVVPSDKIICKFKNIITPINKCKITIGREIDILYRLKELVLAKMAKF</sequence>